<protein>
    <submittedName>
        <fullName evidence="1">Uncharacterized protein</fullName>
    </submittedName>
</protein>
<accession>A0ABU2VH85</accession>
<name>A0ABU2VH85_9ACTN</name>
<evidence type="ECO:0000313" key="2">
    <source>
        <dbReference type="Proteomes" id="UP001183824"/>
    </source>
</evidence>
<dbReference type="EMBL" id="JAVREZ010000012">
    <property type="protein sequence ID" value="MDT0484600.1"/>
    <property type="molecule type" value="Genomic_DNA"/>
</dbReference>
<sequence length="74" mass="8696">MYEFSSRGRTGDADVYLCGCVPSMRTVRTQPAPGRHPARHMRYESLVPDPWPSGRWISDVRRAWLERTQRRADY</sequence>
<evidence type="ECO:0000313" key="1">
    <source>
        <dbReference type="EMBL" id="MDT0484600.1"/>
    </source>
</evidence>
<organism evidence="1 2">
    <name type="scientific">Streptomyces doebereineriae</name>
    <dbReference type="NCBI Taxonomy" id="3075528"/>
    <lineage>
        <taxon>Bacteria</taxon>
        <taxon>Bacillati</taxon>
        <taxon>Actinomycetota</taxon>
        <taxon>Actinomycetes</taxon>
        <taxon>Kitasatosporales</taxon>
        <taxon>Streptomycetaceae</taxon>
        <taxon>Streptomyces</taxon>
    </lineage>
</organism>
<comment type="caution">
    <text evidence="1">The sequence shown here is derived from an EMBL/GenBank/DDBJ whole genome shotgun (WGS) entry which is preliminary data.</text>
</comment>
<keyword evidence="2" id="KW-1185">Reference proteome</keyword>
<dbReference type="Proteomes" id="UP001183824">
    <property type="component" value="Unassembled WGS sequence"/>
</dbReference>
<dbReference type="RefSeq" id="WP_311717450.1">
    <property type="nucleotide sequence ID" value="NZ_JAVREZ010000012.1"/>
</dbReference>
<reference evidence="2" key="1">
    <citation type="submission" date="2023-07" db="EMBL/GenBank/DDBJ databases">
        <title>30 novel species of actinomycetes from the DSMZ collection.</title>
        <authorList>
            <person name="Nouioui I."/>
        </authorList>
    </citation>
    <scope>NUCLEOTIDE SEQUENCE [LARGE SCALE GENOMIC DNA]</scope>
    <source>
        <strain evidence="2">DSM 41640</strain>
    </source>
</reference>
<gene>
    <name evidence="1" type="ORF">RNB18_31190</name>
</gene>
<proteinExistence type="predicted"/>